<evidence type="ECO:0000256" key="3">
    <source>
        <dbReference type="SAM" id="MobiDB-lite"/>
    </source>
</evidence>
<dbReference type="Gene3D" id="1.25.40.420">
    <property type="match status" value="1"/>
</dbReference>
<evidence type="ECO:0000256" key="2">
    <source>
        <dbReference type="ARBA" id="ARBA00022737"/>
    </source>
</evidence>
<protein>
    <submittedName>
        <fullName evidence="6">Kelch-like protein 32</fullName>
    </submittedName>
</protein>
<sequence>MSSLLSDRGRRCSARGHTRSVLAALDAQRHAASTASASTATAASAAAFSASLCDVRLRAGARSFPAHRAVLAACSDYFRAMFSISMLESGAEEISLKGISALGLQHVLDFAYTGQIVLDPKNIQDVLSAANHLQFLEILQLCSNYLAQEVTLENLEFMHWLADTYSLPGLQTALARFVERNLRSLLRSRPLHVMALPLSLLGAVLRSDSLTNFSELDLFLLTLRWLSHDPTSRLPRASEALSCVRLALLDPVVLRAMVLPRAIAMDDANGNGPADAGETGAGGTGAATNNNAAVAARNGARNTEGATGENRGGGATRFPVSSSPSSSSSCRLLVEEALAYHAHEHAQPVRQTAQSRLRHRGMVLHVVGGKKRDASKASEIRYLIRTRTRPVGDGFGRQGSSDADGGGDDEDDDDDERADDDDEEEGGGGGSRGVDVGLGRVRETRGGGGRGGGATGFGGAAVPGGAWEWRDRGCLISGRSHHSVAVLGGFLFVAGGEVDHRAVRDVYRYDPRSNTWIMVSSMRNCREHFVLGALGGQLMSAGGRNELRQVLPTVERYSPEADTWSFVRPFDRSLSCHAGCVADGRLWVSGGVTNTAQYQNSLLVYDPALDVWAACSAMPQRRVYHSMAAVCRRLYVLGGNDLDHNNDRVMVRHIDRYCLDTDQWTRCTAALSTGQNEAGVAVHAGKIYLVGGYSILINEPLASVQILDVFAGRAEQGELGGERLLTGPALPFASNGVSACFLPRPIACKPHSLW</sequence>
<evidence type="ECO:0000313" key="6">
    <source>
        <dbReference type="RefSeq" id="XP_032832612.1"/>
    </source>
</evidence>
<dbReference type="Gene3D" id="2.120.10.80">
    <property type="entry name" value="Kelch-type beta propeller"/>
    <property type="match status" value="2"/>
</dbReference>
<evidence type="ECO:0000313" key="5">
    <source>
        <dbReference type="Proteomes" id="UP001318040"/>
    </source>
</evidence>
<dbReference type="KEGG" id="pmrn:116955579"/>
<dbReference type="SMART" id="SM00612">
    <property type="entry name" value="Kelch"/>
    <property type="match status" value="4"/>
</dbReference>
<feature type="compositionally biased region" description="Acidic residues" evidence="3">
    <location>
        <begin position="405"/>
        <end position="426"/>
    </location>
</feature>
<feature type="domain" description="BTB" evidence="4">
    <location>
        <begin position="53"/>
        <end position="120"/>
    </location>
</feature>
<feature type="region of interest" description="Disordered" evidence="3">
    <location>
        <begin position="390"/>
        <end position="457"/>
    </location>
</feature>
<gene>
    <name evidence="6" type="primary">KLHL32</name>
</gene>
<dbReference type="PANTHER" id="PTHR45632">
    <property type="entry name" value="LD33804P"/>
    <property type="match status" value="1"/>
</dbReference>
<dbReference type="AlphaFoldDB" id="A0AAJ7XFU1"/>
<reference evidence="6" key="1">
    <citation type="submission" date="2025-08" db="UniProtKB">
        <authorList>
            <consortium name="RefSeq"/>
        </authorList>
    </citation>
    <scope>IDENTIFICATION</scope>
    <source>
        <tissue evidence="6">Sperm</tissue>
    </source>
</reference>
<dbReference type="InterPro" id="IPR006652">
    <property type="entry name" value="Kelch_1"/>
</dbReference>
<dbReference type="CTD" id="114792"/>
<accession>A0AAJ7XFU1</accession>
<dbReference type="InterPro" id="IPR015915">
    <property type="entry name" value="Kelch-typ_b-propeller"/>
</dbReference>
<dbReference type="SMART" id="SM00875">
    <property type="entry name" value="BACK"/>
    <property type="match status" value="1"/>
</dbReference>
<evidence type="ECO:0000256" key="1">
    <source>
        <dbReference type="ARBA" id="ARBA00022441"/>
    </source>
</evidence>
<proteinExistence type="predicted"/>
<dbReference type="PANTHER" id="PTHR45632:SF3">
    <property type="entry name" value="KELCH-LIKE PROTEIN 32"/>
    <property type="match status" value="1"/>
</dbReference>
<feature type="compositionally biased region" description="Gly residues" evidence="3">
    <location>
        <begin position="446"/>
        <end position="457"/>
    </location>
</feature>
<dbReference type="SUPFAM" id="SSF117281">
    <property type="entry name" value="Kelch motif"/>
    <property type="match status" value="1"/>
</dbReference>
<keyword evidence="2" id="KW-0677">Repeat</keyword>
<feature type="region of interest" description="Disordered" evidence="3">
    <location>
        <begin position="298"/>
        <end position="327"/>
    </location>
</feature>
<dbReference type="SMART" id="SM00225">
    <property type="entry name" value="BTB"/>
    <property type="match status" value="1"/>
</dbReference>
<dbReference type="Gene3D" id="3.30.710.10">
    <property type="entry name" value="Potassium Channel Kv1.1, Chain A"/>
    <property type="match status" value="1"/>
</dbReference>
<name>A0AAJ7XFU1_PETMA</name>
<organism evidence="5 6">
    <name type="scientific">Petromyzon marinus</name>
    <name type="common">Sea lamprey</name>
    <dbReference type="NCBI Taxonomy" id="7757"/>
    <lineage>
        <taxon>Eukaryota</taxon>
        <taxon>Metazoa</taxon>
        <taxon>Chordata</taxon>
        <taxon>Craniata</taxon>
        <taxon>Vertebrata</taxon>
        <taxon>Cyclostomata</taxon>
        <taxon>Hyperoartia</taxon>
        <taxon>Petromyzontiformes</taxon>
        <taxon>Petromyzontidae</taxon>
        <taxon>Petromyzon</taxon>
    </lineage>
</organism>
<dbReference type="InterPro" id="IPR056737">
    <property type="entry name" value="Beta-prop_ATRN-MKLN-like"/>
</dbReference>
<dbReference type="InterPro" id="IPR000210">
    <property type="entry name" value="BTB/POZ_dom"/>
</dbReference>
<dbReference type="PROSITE" id="PS50097">
    <property type="entry name" value="BTB"/>
    <property type="match status" value="1"/>
</dbReference>
<keyword evidence="1" id="KW-0880">Kelch repeat</keyword>
<dbReference type="RefSeq" id="XP_032832612.1">
    <property type="nucleotide sequence ID" value="XM_032976721.1"/>
</dbReference>
<dbReference type="Pfam" id="PF00651">
    <property type="entry name" value="BTB"/>
    <property type="match status" value="1"/>
</dbReference>
<dbReference type="InterPro" id="IPR011705">
    <property type="entry name" value="BACK"/>
</dbReference>
<dbReference type="InterPro" id="IPR011333">
    <property type="entry name" value="SKP1/BTB/POZ_sf"/>
</dbReference>
<keyword evidence="5" id="KW-1185">Reference proteome</keyword>
<evidence type="ECO:0000259" key="4">
    <source>
        <dbReference type="PROSITE" id="PS50097"/>
    </source>
</evidence>
<dbReference type="Proteomes" id="UP001318040">
    <property type="component" value="Chromosome 60"/>
</dbReference>
<dbReference type="Pfam" id="PF07707">
    <property type="entry name" value="BACK"/>
    <property type="match status" value="1"/>
</dbReference>
<dbReference type="Pfam" id="PF24981">
    <property type="entry name" value="Beta-prop_ATRN-LZTR1"/>
    <property type="match status" value="1"/>
</dbReference>
<dbReference type="SUPFAM" id="SSF54695">
    <property type="entry name" value="POZ domain"/>
    <property type="match status" value="1"/>
</dbReference>